<gene>
    <name evidence="1" type="ORF">EDD40_6223</name>
</gene>
<evidence type="ECO:0000313" key="1">
    <source>
        <dbReference type="EMBL" id="ROP40805.1"/>
    </source>
</evidence>
<protein>
    <submittedName>
        <fullName evidence="1">Uncharacterized protein</fullName>
    </submittedName>
</protein>
<dbReference type="EMBL" id="RJKM01000001">
    <property type="protein sequence ID" value="ROP40805.1"/>
    <property type="molecule type" value="Genomic_DNA"/>
</dbReference>
<evidence type="ECO:0000313" key="2">
    <source>
        <dbReference type="Proteomes" id="UP000268727"/>
    </source>
</evidence>
<accession>A0A3N1HE68</accession>
<proteinExistence type="predicted"/>
<sequence>MAGLATGLGAIGLGPGTGRGPGLPAGAGGRGVVSLLVSPEAALVGAGFGGAGRAPAGLGFDSPLA</sequence>
<dbReference type="AlphaFoldDB" id="A0A3N1HE68"/>
<name>A0A3N1HE68_9PSEU</name>
<dbReference type="Proteomes" id="UP000268727">
    <property type="component" value="Unassembled WGS sequence"/>
</dbReference>
<organism evidence="1 2">
    <name type="scientific">Saccharothrix texasensis</name>
    <dbReference type="NCBI Taxonomy" id="103734"/>
    <lineage>
        <taxon>Bacteria</taxon>
        <taxon>Bacillati</taxon>
        <taxon>Actinomycetota</taxon>
        <taxon>Actinomycetes</taxon>
        <taxon>Pseudonocardiales</taxon>
        <taxon>Pseudonocardiaceae</taxon>
        <taxon>Saccharothrix</taxon>
    </lineage>
</organism>
<comment type="caution">
    <text evidence="1">The sequence shown here is derived from an EMBL/GenBank/DDBJ whole genome shotgun (WGS) entry which is preliminary data.</text>
</comment>
<keyword evidence="2" id="KW-1185">Reference proteome</keyword>
<reference evidence="1 2" key="1">
    <citation type="submission" date="2018-11" db="EMBL/GenBank/DDBJ databases">
        <title>Sequencing the genomes of 1000 actinobacteria strains.</title>
        <authorList>
            <person name="Klenk H.-P."/>
        </authorList>
    </citation>
    <scope>NUCLEOTIDE SEQUENCE [LARGE SCALE GENOMIC DNA]</scope>
    <source>
        <strain evidence="1 2">DSM 44231</strain>
    </source>
</reference>